<feature type="transmembrane region" description="Helical" evidence="4">
    <location>
        <begin position="351"/>
        <end position="374"/>
    </location>
</feature>
<feature type="transmembrane region" description="Helical" evidence="4">
    <location>
        <begin position="183"/>
        <end position="203"/>
    </location>
</feature>
<feature type="transmembrane region" description="Helical" evidence="4">
    <location>
        <begin position="380"/>
        <end position="401"/>
    </location>
</feature>
<name>A0A1A7C3S5_9BURK</name>
<dbReference type="CDD" id="cd17324">
    <property type="entry name" value="MFS_NepI_like"/>
    <property type="match status" value="1"/>
</dbReference>
<feature type="transmembrane region" description="Helical" evidence="4">
    <location>
        <begin position="117"/>
        <end position="140"/>
    </location>
</feature>
<dbReference type="InterPro" id="IPR011701">
    <property type="entry name" value="MFS"/>
</dbReference>
<dbReference type="Gene3D" id="1.20.1250.20">
    <property type="entry name" value="MFS general substrate transporter like domains"/>
    <property type="match status" value="1"/>
</dbReference>
<feature type="transmembrane region" description="Helical" evidence="4">
    <location>
        <begin position="268"/>
        <end position="285"/>
    </location>
</feature>
<gene>
    <name evidence="6" type="ORF">ASR47_1009190</name>
</gene>
<dbReference type="InterPro" id="IPR036259">
    <property type="entry name" value="MFS_trans_sf"/>
</dbReference>
<dbReference type="GO" id="GO:0022857">
    <property type="term" value="F:transmembrane transporter activity"/>
    <property type="evidence" value="ECO:0007669"/>
    <property type="project" value="InterPro"/>
</dbReference>
<feature type="transmembrane region" description="Helical" evidence="4">
    <location>
        <begin position="321"/>
        <end position="339"/>
    </location>
</feature>
<evidence type="ECO:0000313" key="7">
    <source>
        <dbReference type="Proteomes" id="UP000092713"/>
    </source>
</evidence>
<sequence length="415" mass="43750">MALSKIRKPQRMSSSSSSINASALLTSTRIMLFALSAGVLVASLYYVQPLTSMLAASFGVGVTQAGYLVTATQIGYVLGIVFLVPLSDVLNRRKLLSWMLVAKIAALLLAATSQNIVVFAIASVLMGITASALMVVTAMVASYAPDHSRGRMVGTVMTGLLLGILLARTVSGTVAQISGGWRTVYVLAAVVVALLLVMLRRILPNEAPRGTLQYGKLMASLFEIIRREPLLRQRALFSGLGLGTFSVFWTGLTFLLSGAPYHYSEMQIGLFGLAGATGALAANTAGRMADRGYARQATWLLAIASIAGWALIGFGAQSLTLLLIGIVLLDMGVMGLQVTHQSIIYKLAPQARARVTTVFIAAGFIGASAGSALASASFAAGGWLALCAVGSAMPLLMLLVWSKYRYQQRRLAHAA</sequence>
<evidence type="ECO:0000256" key="1">
    <source>
        <dbReference type="ARBA" id="ARBA00022692"/>
    </source>
</evidence>
<evidence type="ECO:0000256" key="2">
    <source>
        <dbReference type="ARBA" id="ARBA00022989"/>
    </source>
</evidence>
<feature type="transmembrane region" description="Helical" evidence="4">
    <location>
        <begin position="21"/>
        <end position="45"/>
    </location>
</feature>
<keyword evidence="7" id="KW-1185">Reference proteome</keyword>
<accession>A0A1A7C3S5</accession>
<feature type="transmembrane region" description="Helical" evidence="4">
    <location>
        <begin position="152"/>
        <end position="171"/>
    </location>
</feature>
<feature type="transmembrane region" description="Helical" evidence="4">
    <location>
        <begin position="297"/>
        <end position="315"/>
    </location>
</feature>
<reference evidence="6 7" key="1">
    <citation type="submission" date="2016-04" db="EMBL/GenBank/DDBJ databases">
        <title>Draft genome sequence of Janthinobacterium psychrotolerans sp. nov., isolated from freshwater sediments in Denmark.</title>
        <authorList>
            <person name="Gong X."/>
            <person name="Skrivergaard S."/>
            <person name="Korsgaard B.S."/>
            <person name="Schreiber L."/>
            <person name="Marshall I.P."/>
            <person name="Finster K."/>
            <person name="Schramm A."/>
        </authorList>
    </citation>
    <scope>NUCLEOTIDE SEQUENCE [LARGE SCALE GENOMIC DNA]</scope>
    <source>
        <strain evidence="6 7">S3-2</strain>
    </source>
</reference>
<comment type="caution">
    <text evidence="6">The sequence shown here is derived from an EMBL/GenBank/DDBJ whole genome shotgun (WGS) entry which is preliminary data.</text>
</comment>
<dbReference type="STRING" id="1747903.ASR47_1009190"/>
<dbReference type="AlphaFoldDB" id="A0A1A7C3S5"/>
<dbReference type="Pfam" id="PF07690">
    <property type="entry name" value="MFS_1"/>
    <property type="match status" value="1"/>
</dbReference>
<evidence type="ECO:0000259" key="5">
    <source>
        <dbReference type="PROSITE" id="PS50850"/>
    </source>
</evidence>
<protein>
    <submittedName>
        <fullName evidence="6">Putative arabinose efflux permease, MFS family</fullName>
    </submittedName>
</protein>
<feature type="domain" description="Major facilitator superfamily (MFS) profile" evidence="5">
    <location>
        <begin position="22"/>
        <end position="405"/>
    </location>
</feature>
<dbReference type="InterPro" id="IPR020846">
    <property type="entry name" value="MFS_dom"/>
</dbReference>
<dbReference type="EMBL" id="LOCQ01000054">
    <property type="protein sequence ID" value="OBV39375.1"/>
    <property type="molecule type" value="Genomic_DNA"/>
</dbReference>
<feature type="transmembrane region" description="Helical" evidence="4">
    <location>
        <begin position="235"/>
        <end position="256"/>
    </location>
</feature>
<feature type="transmembrane region" description="Helical" evidence="4">
    <location>
        <begin position="65"/>
        <end position="83"/>
    </location>
</feature>
<organism evidence="6 7">
    <name type="scientific">Janthinobacterium psychrotolerans</name>
    <dbReference type="NCBI Taxonomy" id="1747903"/>
    <lineage>
        <taxon>Bacteria</taxon>
        <taxon>Pseudomonadati</taxon>
        <taxon>Pseudomonadota</taxon>
        <taxon>Betaproteobacteria</taxon>
        <taxon>Burkholderiales</taxon>
        <taxon>Oxalobacteraceae</taxon>
        <taxon>Janthinobacterium</taxon>
    </lineage>
</organism>
<dbReference type="SUPFAM" id="SSF103473">
    <property type="entry name" value="MFS general substrate transporter"/>
    <property type="match status" value="1"/>
</dbReference>
<proteinExistence type="predicted"/>
<dbReference type="Proteomes" id="UP000092713">
    <property type="component" value="Unassembled WGS sequence"/>
</dbReference>
<evidence type="ECO:0000256" key="4">
    <source>
        <dbReference type="SAM" id="Phobius"/>
    </source>
</evidence>
<evidence type="ECO:0000256" key="3">
    <source>
        <dbReference type="ARBA" id="ARBA00023136"/>
    </source>
</evidence>
<keyword evidence="1 4" id="KW-0812">Transmembrane</keyword>
<dbReference type="PATRIC" id="fig|1747903.4.peg.2960"/>
<dbReference type="PROSITE" id="PS50850">
    <property type="entry name" value="MFS"/>
    <property type="match status" value="1"/>
</dbReference>
<evidence type="ECO:0000313" key="6">
    <source>
        <dbReference type="EMBL" id="OBV39375.1"/>
    </source>
</evidence>
<keyword evidence="3 4" id="KW-0472">Membrane</keyword>
<keyword evidence="2 4" id="KW-1133">Transmembrane helix</keyword>
<feature type="transmembrane region" description="Helical" evidence="4">
    <location>
        <begin position="95"/>
        <end position="111"/>
    </location>
</feature>
<dbReference type="PANTHER" id="PTHR42910:SF1">
    <property type="entry name" value="MAJOR FACILITATOR SUPERFAMILY (MFS) PROFILE DOMAIN-CONTAINING PROTEIN"/>
    <property type="match status" value="1"/>
</dbReference>
<dbReference type="PANTHER" id="PTHR42910">
    <property type="entry name" value="TRANSPORTER SCO4007-RELATED"/>
    <property type="match status" value="1"/>
</dbReference>